<feature type="binding site" evidence="4">
    <location>
        <position position="277"/>
    </location>
    <ligand>
        <name>3'-phosphoadenylyl sulfate</name>
        <dbReference type="ChEBI" id="CHEBI:58339"/>
    </ligand>
</feature>
<evidence type="ECO:0000256" key="5">
    <source>
        <dbReference type="PIRSR" id="PIRSR637359-3"/>
    </source>
</evidence>
<dbReference type="InterPro" id="IPR000863">
    <property type="entry name" value="Sulfotransferase_dom"/>
</dbReference>
<dbReference type="PANTHER" id="PTHR10605">
    <property type="entry name" value="HEPARAN SULFATE SULFOTRANSFERASE"/>
    <property type="match status" value="1"/>
</dbReference>
<dbReference type="PANTHER" id="PTHR10605:SF65">
    <property type="entry name" value="GH20068P"/>
    <property type="match status" value="1"/>
</dbReference>
<keyword evidence="7" id="KW-1133">Transmembrane helix</keyword>
<feature type="binding site" evidence="4">
    <location>
        <position position="373"/>
    </location>
    <ligand>
        <name>3'-phosphoadenylyl sulfate</name>
        <dbReference type="ChEBI" id="CHEBI:58339"/>
    </ligand>
</feature>
<dbReference type="InterPro" id="IPR027417">
    <property type="entry name" value="P-loop_NTPase"/>
</dbReference>
<evidence type="ECO:0000259" key="8">
    <source>
        <dbReference type="Pfam" id="PF00685"/>
    </source>
</evidence>
<accession>A0AAE1B060</accession>
<feature type="transmembrane region" description="Helical" evidence="7">
    <location>
        <begin position="12"/>
        <end position="34"/>
    </location>
</feature>
<dbReference type="SUPFAM" id="SSF52540">
    <property type="entry name" value="P-loop containing nucleoside triphosphate hydrolases"/>
    <property type="match status" value="1"/>
</dbReference>
<name>A0AAE1B060_9GAST</name>
<feature type="disulfide bond" evidence="5">
    <location>
        <begin position="374"/>
        <end position="397"/>
    </location>
</feature>
<gene>
    <name evidence="9" type="ORF">RRG08_055699</name>
</gene>
<evidence type="ECO:0000256" key="3">
    <source>
        <dbReference type="PIRSR" id="PIRSR637359-1"/>
    </source>
</evidence>
<evidence type="ECO:0000256" key="2">
    <source>
        <dbReference type="ARBA" id="ARBA00023180"/>
    </source>
</evidence>
<feature type="compositionally biased region" description="Basic residues" evidence="6">
    <location>
        <begin position="107"/>
        <end position="123"/>
    </location>
</feature>
<feature type="binding site" evidence="4">
    <location>
        <begin position="402"/>
        <end position="406"/>
    </location>
    <ligand>
        <name>3'-phosphoadenylyl sulfate</name>
        <dbReference type="ChEBI" id="CHEBI:58339"/>
    </ligand>
</feature>
<dbReference type="Gene3D" id="3.40.50.300">
    <property type="entry name" value="P-loop containing nucleotide triphosphate hydrolases"/>
    <property type="match status" value="1"/>
</dbReference>
<feature type="binding site" evidence="4">
    <location>
        <position position="269"/>
    </location>
    <ligand>
        <name>3'-phosphoadenylyl sulfate</name>
        <dbReference type="ChEBI" id="CHEBI:58339"/>
    </ligand>
</feature>
<evidence type="ECO:0000256" key="6">
    <source>
        <dbReference type="SAM" id="MobiDB-lite"/>
    </source>
</evidence>
<organism evidence="9 10">
    <name type="scientific">Elysia crispata</name>
    <name type="common">lettuce slug</name>
    <dbReference type="NCBI Taxonomy" id="231223"/>
    <lineage>
        <taxon>Eukaryota</taxon>
        <taxon>Metazoa</taxon>
        <taxon>Spiralia</taxon>
        <taxon>Lophotrochozoa</taxon>
        <taxon>Mollusca</taxon>
        <taxon>Gastropoda</taxon>
        <taxon>Heterobranchia</taxon>
        <taxon>Euthyneura</taxon>
        <taxon>Panpulmonata</taxon>
        <taxon>Sacoglossa</taxon>
        <taxon>Placobranchoidea</taxon>
        <taxon>Plakobranchidae</taxon>
        <taxon>Elysia</taxon>
    </lineage>
</organism>
<keyword evidence="7" id="KW-0812">Transmembrane</keyword>
<proteinExistence type="predicted"/>
<evidence type="ECO:0000256" key="4">
    <source>
        <dbReference type="PIRSR" id="PIRSR637359-2"/>
    </source>
</evidence>
<dbReference type="InterPro" id="IPR037359">
    <property type="entry name" value="NST/OST"/>
</dbReference>
<evidence type="ECO:0000256" key="7">
    <source>
        <dbReference type="SAM" id="Phobius"/>
    </source>
</evidence>
<reference evidence="9" key="1">
    <citation type="journal article" date="2023" name="G3 (Bethesda)">
        <title>A reference genome for the long-term kleptoplast-retaining sea slug Elysia crispata morphotype clarki.</title>
        <authorList>
            <person name="Eastman K.E."/>
            <person name="Pendleton A.L."/>
            <person name="Shaikh M.A."/>
            <person name="Suttiyut T."/>
            <person name="Ogas R."/>
            <person name="Tomko P."/>
            <person name="Gavelis G."/>
            <person name="Widhalm J.R."/>
            <person name="Wisecaver J.H."/>
        </authorList>
    </citation>
    <scope>NUCLEOTIDE SEQUENCE</scope>
    <source>
        <strain evidence="9">ECLA1</strain>
    </source>
</reference>
<dbReference type="GO" id="GO:0008467">
    <property type="term" value="F:[heparan sulfate]-glucosamine 3-sulfotransferase activity"/>
    <property type="evidence" value="ECO:0007669"/>
    <property type="project" value="TreeGrafter"/>
</dbReference>
<protein>
    <recommendedName>
        <fullName evidence="8">Sulfotransferase domain-containing protein</fullName>
    </recommendedName>
</protein>
<evidence type="ECO:0000313" key="10">
    <source>
        <dbReference type="Proteomes" id="UP001283361"/>
    </source>
</evidence>
<keyword evidence="1" id="KW-0808">Transferase</keyword>
<feature type="active site" description="For sulfotransferase activity" evidence="3">
    <location>
        <position position="188"/>
    </location>
</feature>
<feature type="region of interest" description="Disordered" evidence="6">
    <location>
        <begin position="97"/>
        <end position="144"/>
    </location>
</feature>
<dbReference type="EMBL" id="JAWDGP010000832">
    <property type="protein sequence ID" value="KAK3796864.1"/>
    <property type="molecule type" value="Genomic_DNA"/>
</dbReference>
<keyword evidence="7" id="KW-0472">Membrane</keyword>
<evidence type="ECO:0000256" key="1">
    <source>
        <dbReference type="ARBA" id="ARBA00022679"/>
    </source>
</evidence>
<keyword evidence="10" id="KW-1185">Reference proteome</keyword>
<feature type="compositionally biased region" description="Basic and acidic residues" evidence="6">
    <location>
        <begin position="131"/>
        <end position="144"/>
    </location>
</feature>
<keyword evidence="5" id="KW-1015">Disulfide bond</keyword>
<evidence type="ECO:0000313" key="9">
    <source>
        <dbReference type="EMBL" id="KAK3796864.1"/>
    </source>
</evidence>
<comment type="caution">
    <text evidence="9">The sequence shown here is derived from an EMBL/GenBank/DDBJ whole genome shotgun (WGS) entry which is preliminary data.</text>
</comment>
<dbReference type="AlphaFoldDB" id="A0AAE1B060"/>
<keyword evidence="2" id="KW-0325">Glycoprotein</keyword>
<dbReference type="Pfam" id="PF00685">
    <property type="entry name" value="Sulfotransfer_1"/>
    <property type="match status" value="1"/>
</dbReference>
<dbReference type="Proteomes" id="UP001283361">
    <property type="component" value="Unassembled WGS sequence"/>
</dbReference>
<sequence length="442" mass="51493">MSKRNKHVTSRILIMTIAFACYSSLPAVSTRLFYNIQISASTGINDVSLRMIYSKNLSNKDQNHSFPGKISLPAVNLKKMMRLELLKNNSVSHRVVPKRVQQISPRRDRKRFISRKKRKRLVHRGGPPPSRDSHQDVSGKSDEKIKILPKSKMPRPVYRDFVRKPRPVNRDTVKKPRPPKCLIVGFSKCGTEALKGFLTLHPDIVAPFREVDFFTNYYFKGLDWYKEQMPPSWESQVTLEKTPEYILTRDVLHRIHDYNSSMRLIVMIRDPIVRLQSLYLHDLIHKPEYSEDTTFKQWCGGGGRTAHVASVVDYVTHIRDAFNIFSRRQVLVQSEEELEESPLKVLRTIESFLGLRRAFSKDKIVYSADKGFYCFNMTTSTFSKASKSVEMDKSTGCFTESKGRPHQRISPGLYKELVEFTRPYNRRLFQLLGRRYTWENFS</sequence>
<feature type="domain" description="Sulfotransferase" evidence="8">
    <location>
        <begin position="178"/>
        <end position="394"/>
    </location>
</feature>